<dbReference type="GO" id="GO:0005664">
    <property type="term" value="C:nuclear origin of replication recognition complex"/>
    <property type="evidence" value="ECO:0007669"/>
    <property type="project" value="TreeGrafter"/>
</dbReference>
<dbReference type="Pfam" id="PF09079">
    <property type="entry name" value="WHD_Cdc6"/>
    <property type="match status" value="1"/>
</dbReference>
<comment type="function">
    <text evidence="12">Component of the origin recognition complex (ORC) that binds origins of replication. DNA-binding is ATP-dependent, however specific DNA sequences that define origins of replication have not been identified so far. ORC is required to assemble the pre-replication complex necessary to initiate DNA replication.</text>
</comment>
<evidence type="ECO:0000259" key="15">
    <source>
        <dbReference type="SMART" id="SM01074"/>
    </source>
</evidence>
<evidence type="ECO:0000313" key="16">
    <source>
        <dbReference type="EMBL" id="PNF40380.1"/>
    </source>
</evidence>
<comment type="similarity">
    <text evidence="2 12">Belongs to the ORC1 family.</text>
</comment>
<name>A0A2J7RHR9_9NEOP</name>
<dbReference type="SMART" id="SM00382">
    <property type="entry name" value="AAA"/>
    <property type="match status" value="1"/>
</dbReference>
<dbReference type="STRING" id="105785.A0A2J7RHR9"/>
<dbReference type="Pfam" id="PF17872">
    <property type="entry name" value="AAA_lid_10"/>
    <property type="match status" value="1"/>
</dbReference>
<dbReference type="FunFam" id="1.10.8.60:FF:000206">
    <property type="entry name" value="Origin recognition complex subunit 1"/>
    <property type="match status" value="1"/>
</dbReference>
<evidence type="ECO:0000256" key="9">
    <source>
        <dbReference type="ARBA" id="ARBA00022842"/>
    </source>
</evidence>
<evidence type="ECO:0000256" key="3">
    <source>
        <dbReference type="ARBA" id="ARBA00019081"/>
    </source>
</evidence>
<keyword evidence="9" id="KW-0460">Magnesium</keyword>
<evidence type="ECO:0000313" key="17">
    <source>
        <dbReference type="Proteomes" id="UP000235965"/>
    </source>
</evidence>
<dbReference type="FunFam" id="3.40.50.300:FF:000199">
    <property type="entry name" value="Origin recognition complex subunit 1"/>
    <property type="match status" value="1"/>
</dbReference>
<dbReference type="InParanoid" id="A0A2J7RHR9"/>
<keyword evidence="11 12" id="KW-0539">Nucleus</keyword>
<keyword evidence="17" id="KW-1185">Reference proteome</keyword>
<keyword evidence="10 12" id="KW-0238">DNA-binding</keyword>
<keyword evidence="7 12" id="KW-0547">Nucleotide-binding</keyword>
<dbReference type="AlphaFoldDB" id="A0A2J7RHR9"/>
<proteinExistence type="inferred from homology"/>
<comment type="subunit">
    <text evidence="12">ORC is composed of six subunits.</text>
</comment>
<feature type="domain" description="AAA+ ATPase" evidence="14">
    <location>
        <begin position="617"/>
        <end position="768"/>
    </location>
</feature>
<evidence type="ECO:0000256" key="6">
    <source>
        <dbReference type="ARBA" id="ARBA00022723"/>
    </source>
</evidence>
<dbReference type="GO" id="GO:0033314">
    <property type="term" value="P:mitotic DNA replication checkpoint signaling"/>
    <property type="evidence" value="ECO:0007669"/>
    <property type="project" value="TreeGrafter"/>
</dbReference>
<comment type="subcellular location">
    <subcellularLocation>
        <location evidence="1 12">Nucleus</location>
    </subcellularLocation>
</comment>
<evidence type="ECO:0000256" key="12">
    <source>
        <dbReference type="RuleBase" id="RU365058"/>
    </source>
</evidence>
<dbReference type="InterPro" id="IPR015163">
    <property type="entry name" value="Cdc6_C"/>
</dbReference>
<comment type="caution">
    <text evidence="16">The sequence shown here is derived from an EMBL/GenBank/DDBJ whole genome shotgun (WGS) entry which is preliminary data.</text>
</comment>
<dbReference type="GO" id="GO:0006270">
    <property type="term" value="P:DNA replication initiation"/>
    <property type="evidence" value="ECO:0007669"/>
    <property type="project" value="TreeGrafter"/>
</dbReference>
<reference evidence="16 17" key="1">
    <citation type="submission" date="2017-12" db="EMBL/GenBank/DDBJ databases">
        <title>Hemimetabolous genomes reveal molecular basis of termite eusociality.</title>
        <authorList>
            <person name="Harrison M.C."/>
            <person name="Jongepier E."/>
            <person name="Robertson H.M."/>
            <person name="Arning N."/>
            <person name="Bitard-Feildel T."/>
            <person name="Chao H."/>
            <person name="Childers C.P."/>
            <person name="Dinh H."/>
            <person name="Doddapaneni H."/>
            <person name="Dugan S."/>
            <person name="Gowin J."/>
            <person name="Greiner C."/>
            <person name="Han Y."/>
            <person name="Hu H."/>
            <person name="Hughes D.S.T."/>
            <person name="Huylmans A.-K."/>
            <person name="Kemena C."/>
            <person name="Kremer L.P.M."/>
            <person name="Lee S.L."/>
            <person name="Lopez-Ezquerra A."/>
            <person name="Mallet L."/>
            <person name="Monroy-Kuhn J.M."/>
            <person name="Moser A."/>
            <person name="Murali S.C."/>
            <person name="Muzny D.M."/>
            <person name="Otani S."/>
            <person name="Piulachs M.-D."/>
            <person name="Poelchau M."/>
            <person name="Qu J."/>
            <person name="Schaub F."/>
            <person name="Wada-Katsumata A."/>
            <person name="Worley K.C."/>
            <person name="Xie Q."/>
            <person name="Ylla G."/>
            <person name="Poulsen M."/>
            <person name="Gibbs R.A."/>
            <person name="Schal C."/>
            <person name="Richards S."/>
            <person name="Belles X."/>
            <person name="Korb J."/>
            <person name="Bornberg-Bauer E."/>
        </authorList>
    </citation>
    <scope>NUCLEOTIDE SEQUENCE [LARGE SCALE GENOMIC DNA]</scope>
    <source>
        <tissue evidence="16">Whole body</tissue>
    </source>
</reference>
<keyword evidence="4" id="KW-0597">Phosphoprotein</keyword>
<evidence type="ECO:0000256" key="8">
    <source>
        <dbReference type="ARBA" id="ARBA00022840"/>
    </source>
</evidence>
<organism evidence="16 17">
    <name type="scientific">Cryptotermes secundus</name>
    <dbReference type="NCBI Taxonomy" id="105785"/>
    <lineage>
        <taxon>Eukaryota</taxon>
        <taxon>Metazoa</taxon>
        <taxon>Ecdysozoa</taxon>
        <taxon>Arthropoda</taxon>
        <taxon>Hexapoda</taxon>
        <taxon>Insecta</taxon>
        <taxon>Pterygota</taxon>
        <taxon>Neoptera</taxon>
        <taxon>Polyneoptera</taxon>
        <taxon>Dictyoptera</taxon>
        <taxon>Blattodea</taxon>
        <taxon>Blattoidea</taxon>
        <taxon>Termitoidae</taxon>
        <taxon>Kalotermitidae</taxon>
        <taxon>Cryptotermitinae</taxon>
        <taxon>Cryptotermes</taxon>
    </lineage>
</organism>
<dbReference type="InterPro" id="IPR041083">
    <property type="entry name" value="AAA_lid_10"/>
</dbReference>
<keyword evidence="6" id="KW-0479">Metal-binding</keyword>
<evidence type="ECO:0000256" key="7">
    <source>
        <dbReference type="ARBA" id="ARBA00022741"/>
    </source>
</evidence>
<feature type="region of interest" description="Disordered" evidence="13">
    <location>
        <begin position="434"/>
        <end position="561"/>
    </location>
</feature>
<dbReference type="InterPro" id="IPR003959">
    <property type="entry name" value="ATPase_AAA_core"/>
</dbReference>
<dbReference type="FunCoup" id="A0A2J7RHR9">
    <property type="interactions" value="171"/>
</dbReference>
<dbReference type="InterPro" id="IPR027417">
    <property type="entry name" value="P-loop_NTPase"/>
</dbReference>
<feature type="compositionally biased region" description="Basic and acidic residues" evidence="13">
    <location>
        <begin position="475"/>
        <end position="488"/>
    </location>
</feature>
<evidence type="ECO:0000256" key="4">
    <source>
        <dbReference type="ARBA" id="ARBA00022553"/>
    </source>
</evidence>
<dbReference type="OrthoDB" id="1926878at2759"/>
<dbReference type="PANTHER" id="PTHR10763">
    <property type="entry name" value="CELL DIVISION CONTROL PROTEIN 6-RELATED"/>
    <property type="match status" value="1"/>
</dbReference>
<dbReference type="GO" id="GO:0003688">
    <property type="term" value="F:DNA replication origin binding"/>
    <property type="evidence" value="ECO:0007669"/>
    <property type="project" value="TreeGrafter"/>
</dbReference>
<dbReference type="GO" id="GO:0046872">
    <property type="term" value="F:metal ion binding"/>
    <property type="evidence" value="ECO:0007669"/>
    <property type="project" value="UniProtKB-KW"/>
</dbReference>
<dbReference type="SMART" id="SM01074">
    <property type="entry name" value="Cdc6_C"/>
    <property type="match status" value="1"/>
</dbReference>
<dbReference type="Gene3D" id="1.10.8.60">
    <property type="match status" value="1"/>
</dbReference>
<evidence type="ECO:0000256" key="1">
    <source>
        <dbReference type="ARBA" id="ARBA00004123"/>
    </source>
</evidence>
<dbReference type="SUPFAM" id="SSF52540">
    <property type="entry name" value="P-loop containing nucleoside triphosphate hydrolases"/>
    <property type="match status" value="1"/>
</dbReference>
<evidence type="ECO:0000256" key="10">
    <source>
        <dbReference type="ARBA" id="ARBA00023125"/>
    </source>
</evidence>
<evidence type="ECO:0000259" key="14">
    <source>
        <dbReference type="SMART" id="SM00382"/>
    </source>
</evidence>
<dbReference type="PANTHER" id="PTHR10763:SF23">
    <property type="entry name" value="ORIGIN RECOGNITION COMPLEX SUBUNIT 1"/>
    <property type="match status" value="1"/>
</dbReference>
<evidence type="ECO:0000256" key="5">
    <source>
        <dbReference type="ARBA" id="ARBA00022705"/>
    </source>
</evidence>
<evidence type="ECO:0000256" key="13">
    <source>
        <dbReference type="SAM" id="MobiDB-lite"/>
    </source>
</evidence>
<dbReference type="InterPro" id="IPR003593">
    <property type="entry name" value="AAA+_ATPase"/>
</dbReference>
<keyword evidence="8 12" id="KW-0067">ATP-binding</keyword>
<dbReference type="EMBL" id="NEVH01003737">
    <property type="protein sequence ID" value="PNF40380.1"/>
    <property type="molecule type" value="Genomic_DNA"/>
</dbReference>
<gene>
    <name evidence="16" type="ORF">B7P43_G01592</name>
</gene>
<sequence>MRWYGMKDDRNRLVTLKIPISACDSARKPLKSIGHENTQPSIKNTSLKDTEVLTLDTEDETESIDEFGRNVPVRYDEKKQMSNEKSGKSNKCRTLAEEEIFKTRSLTHKTKLKDKDISQLLDDDNSNDVIFIHKNVTDKPISDQNSHQKVCEASKNTILQGKKTFETNTTIVETKQMQTSNINKDEKKLKMKAVKDVSDKSNSESEDFGLVSSSASSSKTVLRKKQHPGQWSGNSEGCTRLKTVCERPVHIPLAASLLEDSVNTCVSASLSTPGSASLVAVRHVDDKVVKSSNSESCTGKSKYLYHTSVKKKLSYEDSGTNRKLPCGESQDRCIVTEARTVRQGKVTNRRAELSTPKVGCTGNSINGLEPIHKSKVIDNYLESMKNSKPLNRCQDHQQNNEDHWVSVPEDDNQGSASSCRSSLRLKICRTSRHTNHDIHQDTTPRRRKRHILSDSASDDSEYEPGSALRSKHYRAHEPSTRESLKVNEKASPCTRSSSRKRKPNTWYDSNWATPDSTPVSSLKKQVTNWTPVTSKTPKLEVTPQASTTPVPKKGSAQRALLTPSIPTRASPISTPGSVLEEARARLHVAAVPKSLPCREKEFNNIYHFVEGKILDGTGGCMYISGVPGTGKTATVQEVVRSLQEAVSQRNIPDFQFVELNGMWLTEPRQAYVQLLNALTGQTVTAEQAQQLLERRFSRTAHRRITTLLLVDELDLLWTRRQDVVYNLLDWPTKTSSCLVVLTIANTMDLPERLLMGRVTSRLGLTRVTFHPYTHKQLQEIVIARLKGLQAFDSDAIQLVARKVAAVSGDARRALDICRRATELAEGDTEDSDGTVTMQHVDQALGEMIASAKVQAIRYCSKMEQLFLQAVAAEIQRTGVEETIFENVYIQLKTLCVFDGHTVPSVTDSLGLCARLGSCRLLLTEHSRADVYQRILLNVSCDDIYYALKV</sequence>
<evidence type="ECO:0000256" key="2">
    <source>
        <dbReference type="ARBA" id="ARBA00008398"/>
    </source>
</evidence>
<evidence type="ECO:0000256" key="11">
    <source>
        <dbReference type="ARBA" id="ARBA00023242"/>
    </source>
</evidence>
<dbReference type="GO" id="GO:0005524">
    <property type="term" value="F:ATP binding"/>
    <property type="evidence" value="ECO:0007669"/>
    <property type="project" value="UniProtKB-KW"/>
</dbReference>
<dbReference type="Gene3D" id="3.40.50.300">
    <property type="entry name" value="P-loop containing nucleotide triphosphate hydrolases"/>
    <property type="match status" value="1"/>
</dbReference>
<dbReference type="Pfam" id="PF00004">
    <property type="entry name" value="AAA"/>
    <property type="match status" value="1"/>
</dbReference>
<feature type="compositionally biased region" description="Polar residues" evidence="13">
    <location>
        <begin position="506"/>
        <end position="536"/>
    </location>
</feature>
<accession>A0A2J7RHR9</accession>
<keyword evidence="5 12" id="KW-0235">DNA replication</keyword>
<feature type="compositionally biased region" description="Basic and acidic residues" evidence="13">
    <location>
        <begin position="434"/>
        <end position="444"/>
    </location>
</feature>
<dbReference type="Proteomes" id="UP000235965">
    <property type="component" value="Unassembled WGS sequence"/>
</dbReference>
<dbReference type="GO" id="GO:0016887">
    <property type="term" value="F:ATP hydrolysis activity"/>
    <property type="evidence" value="ECO:0007669"/>
    <property type="project" value="InterPro"/>
</dbReference>
<feature type="domain" description="Cdc6 C-terminal" evidence="15">
    <location>
        <begin position="867"/>
        <end position="947"/>
    </location>
</feature>
<protein>
    <recommendedName>
        <fullName evidence="3 12">Origin recognition complex subunit 1</fullName>
    </recommendedName>
</protein>
<dbReference type="InterPro" id="IPR050311">
    <property type="entry name" value="ORC1/CDC6"/>
</dbReference>